<reference evidence="1 2" key="1">
    <citation type="submission" date="2018-06" db="EMBL/GenBank/DDBJ databases">
        <title>Comparative genomics reveals the genomic features of Rhizophagus irregularis, R. cerebriforme, R. diaphanum and Gigaspora rosea, and their symbiotic lifestyle signature.</title>
        <authorList>
            <person name="Morin E."/>
            <person name="San Clemente H."/>
            <person name="Chen E.C.H."/>
            <person name="De La Providencia I."/>
            <person name="Hainaut M."/>
            <person name="Kuo A."/>
            <person name="Kohler A."/>
            <person name="Murat C."/>
            <person name="Tang N."/>
            <person name="Roy S."/>
            <person name="Loubradou J."/>
            <person name="Henrissat B."/>
            <person name="Grigoriev I.V."/>
            <person name="Corradi N."/>
            <person name="Roux C."/>
            <person name="Martin F.M."/>
        </authorList>
    </citation>
    <scope>NUCLEOTIDE SEQUENCE [LARGE SCALE GENOMIC DNA]</scope>
    <source>
        <strain evidence="1 2">DAOM 194757</strain>
    </source>
</reference>
<organism evidence="1 2">
    <name type="scientific">Gigaspora rosea</name>
    <dbReference type="NCBI Taxonomy" id="44941"/>
    <lineage>
        <taxon>Eukaryota</taxon>
        <taxon>Fungi</taxon>
        <taxon>Fungi incertae sedis</taxon>
        <taxon>Mucoromycota</taxon>
        <taxon>Glomeromycotina</taxon>
        <taxon>Glomeromycetes</taxon>
        <taxon>Diversisporales</taxon>
        <taxon>Gigasporaceae</taxon>
        <taxon>Gigaspora</taxon>
    </lineage>
</organism>
<sequence>MLSIRETHPSQAEPILSKHGFNIHNTRIHKLQNHISNSSGDNLILHTRVFCTLCTRKSFKNKRGLIRHERYTHSTYNIPHANLISLPKEAINEFKITIVYLIQWQLSNHSSSIGSQCITISCLESQFVGVFRNYIAWYAPTQQTYECVFTGEYAYETLRSIFGDSNWGIRYYTGSQQTVVILFTPTQTDQEIDDNMKDSGCNTFSQNQNAAKFEMKVKWERRGIKDTINHECTGGFLILRFTMDTAFFNHFNSIISCK</sequence>
<evidence type="ECO:0000313" key="1">
    <source>
        <dbReference type="EMBL" id="RIB14453.1"/>
    </source>
</evidence>
<evidence type="ECO:0008006" key="3">
    <source>
        <dbReference type="Google" id="ProtNLM"/>
    </source>
</evidence>
<dbReference type="OrthoDB" id="2388686at2759"/>
<accession>A0A397V3D7</accession>
<keyword evidence="2" id="KW-1185">Reference proteome</keyword>
<gene>
    <name evidence="1" type="ORF">C2G38_2195117</name>
</gene>
<dbReference type="Proteomes" id="UP000266673">
    <property type="component" value="Unassembled WGS sequence"/>
</dbReference>
<protein>
    <recommendedName>
        <fullName evidence="3">C2H2-type domain-containing protein</fullName>
    </recommendedName>
</protein>
<proteinExistence type="predicted"/>
<dbReference type="EMBL" id="QKWP01000830">
    <property type="protein sequence ID" value="RIB14453.1"/>
    <property type="molecule type" value="Genomic_DNA"/>
</dbReference>
<dbReference type="AlphaFoldDB" id="A0A397V3D7"/>
<evidence type="ECO:0000313" key="2">
    <source>
        <dbReference type="Proteomes" id="UP000266673"/>
    </source>
</evidence>
<comment type="caution">
    <text evidence="1">The sequence shown here is derived from an EMBL/GenBank/DDBJ whole genome shotgun (WGS) entry which is preliminary data.</text>
</comment>
<name>A0A397V3D7_9GLOM</name>